<evidence type="ECO:0000313" key="4">
    <source>
        <dbReference type="Proteomes" id="UP000053558"/>
    </source>
</evidence>
<evidence type="ECO:0000256" key="2">
    <source>
        <dbReference type="SAM" id="MobiDB-lite"/>
    </source>
</evidence>
<gene>
    <name evidence="3" type="ORF">CONPUDRAFT_160623</name>
</gene>
<evidence type="ECO:0000256" key="1">
    <source>
        <dbReference type="SAM" id="Coils"/>
    </source>
</evidence>
<protein>
    <submittedName>
        <fullName evidence="3">Uncharacterized protein</fullName>
    </submittedName>
</protein>
<dbReference type="AlphaFoldDB" id="R7SFK6"/>
<dbReference type="EMBL" id="JH711619">
    <property type="protein sequence ID" value="EIW73864.1"/>
    <property type="molecule type" value="Genomic_DNA"/>
</dbReference>
<proteinExistence type="predicted"/>
<keyword evidence="1" id="KW-0175">Coiled coil</keyword>
<dbReference type="RefSeq" id="XP_007775961.1">
    <property type="nucleotide sequence ID" value="XM_007777771.1"/>
</dbReference>
<feature type="region of interest" description="Disordered" evidence="2">
    <location>
        <begin position="46"/>
        <end position="66"/>
    </location>
</feature>
<name>R7SFK6_CONPW</name>
<accession>R7SFK6</accession>
<sequence length="148" mass="16095">MSSIPPNTFPGLSMGSSAVSLASGGALSHNLHGSLSSSSFYGGHNSGIDAHDDQSHSRSVSNYSHMSGGYGNQSQWTHAQQDAYMQQTQLNLMNERIKTLEAQLIEVKAHRDAYEQQRNSIQYVYTTSTYMHTSNTRSGLALTSLPVP</sequence>
<keyword evidence="4" id="KW-1185">Reference proteome</keyword>
<reference evidence="4" key="1">
    <citation type="journal article" date="2012" name="Science">
        <title>The Paleozoic origin of enzymatic lignin decomposition reconstructed from 31 fungal genomes.</title>
        <authorList>
            <person name="Floudas D."/>
            <person name="Binder M."/>
            <person name="Riley R."/>
            <person name="Barry K."/>
            <person name="Blanchette R.A."/>
            <person name="Henrissat B."/>
            <person name="Martinez A.T."/>
            <person name="Otillar R."/>
            <person name="Spatafora J.W."/>
            <person name="Yadav J.S."/>
            <person name="Aerts A."/>
            <person name="Benoit I."/>
            <person name="Boyd A."/>
            <person name="Carlson A."/>
            <person name="Copeland A."/>
            <person name="Coutinho P.M."/>
            <person name="de Vries R.P."/>
            <person name="Ferreira P."/>
            <person name="Findley K."/>
            <person name="Foster B."/>
            <person name="Gaskell J."/>
            <person name="Glotzer D."/>
            <person name="Gorecki P."/>
            <person name="Heitman J."/>
            <person name="Hesse C."/>
            <person name="Hori C."/>
            <person name="Igarashi K."/>
            <person name="Jurgens J.A."/>
            <person name="Kallen N."/>
            <person name="Kersten P."/>
            <person name="Kohler A."/>
            <person name="Kuees U."/>
            <person name="Kumar T.K.A."/>
            <person name="Kuo A."/>
            <person name="LaButti K."/>
            <person name="Larrondo L.F."/>
            <person name="Lindquist E."/>
            <person name="Ling A."/>
            <person name="Lombard V."/>
            <person name="Lucas S."/>
            <person name="Lundell T."/>
            <person name="Martin R."/>
            <person name="McLaughlin D.J."/>
            <person name="Morgenstern I."/>
            <person name="Morin E."/>
            <person name="Murat C."/>
            <person name="Nagy L.G."/>
            <person name="Nolan M."/>
            <person name="Ohm R.A."/>
            <person name="Patyshakuliyeva A."/>
            <person name="Rokas A."/>
            <person name="Ruiz-Duenas F.J."/>
            <person name="Sabat G."/>
            <person name="Salamov A."/>
            <person name="Samejima M."/>
            <person name="Schmutz J."/>
            <person name="Slot J.C."/>
            <person name="St John F."/>
            <person name="Stenlid J."/>
            <person name="Sun H."/>
            <person name="Sun S."/>
            <person name="Syed K."/>
            <person name="Tsang A."/>
            <person name="Wiebenga A."/>
            <person name="Young D."/>
            <person name="Pisabarro A."/>
            <person name="Eastwood D.C."/>
            <person name="Martin F."/>
            <person name="Cullen D."/>
            <person name="Grigoriev I.V."/>
            <person name="Hibbett D.S."/>
        </authorList>
    </citation>
    <scope>NUCLEOTIDE SEQUENCE [LARGE SCALE GENOMIC DNA]</scope>
    <source>
        <strain evidence="4">RWD-64-598 SS2</strain>
    </source>
</reference>
<evidence type="ECO:0000313" key="3">
    <source>
        <dbReference type="EMBL" id="EIW73864.1"/>
    </source>
</evidence>
<feature type="coiled-coil region" evidence="1">
    <location>
        <begin position="90"/>
        <end position="117"/>
    </location>
</feature>
<organism evidence="3 4">
    <name type="scientific">Coniophora puteana (strain RWD-64-598)</name>
    <name type="common">Brown rot fungus</name>
    <dbReference type="NCBI Taxonomy" id="741705"/>
    <lineage>
        <taxon>Eukaryota</taxon>
        <taxon>Fungi</taxon>
        <taxon>Dikarya</taxon>
        <taxon>Basidiomycota</taxon>
        <taxon>Agaricomycotina</taxon>
        <taxon>Agaricomycetes</taxon>
        <taxon>Agaricomycetidae</taxon>
        <taxon>Boletales</taxon>
        <taxon>Coniophorineae</taxon>
        <taxon>Coniophoraceae</taxon>
        <taxon>Coniophora</taxon>
    </lineage>
</organism>
<dbReference type="GeneID" id="19204354"/>
<dbReference type="Proteomes" id="UP000053558">
    <property type="component" value="Unassembled WGS sequence"/>
</dbReference>
<dbReference type="KEGG" id="cput:CONPUDRAFT_160623"/>